<dbReference type="Gene3D" id="3.40.50.410">
    <property type="entry name" value="von Willebrand factor, type A domain"/>
    <property type="match status" value="1"/>
</dbReference>
<feature type="non-terminal residue" evidence="2">
    <location>
        <position position="200"/>
    </location>
</feature>
<evidence type="ECO:0000313" key="3">
    <source>
        <dbReference type="Proteomes" id="UP000315113"/>
    </source>
</evidence>
<gene>
    <name evidence="2" type="ORF">EWV78_06130</name>
</gene>
<reference evidence="2 3" key="1">
    <citation type="submission" date="2019-01" db="EMBL/GenBank/DDBJ databases">
        <title>Coherence of Microcystis species and biogeography revealed through population genomics.</title>
        <authorList>
            <person name="Perez-Carrascal O.M."/>
            <person name="Terrat Y."/>
            <person name="Giani A."/>
            <person name="Fortin N."/>
            <person name="Tromas N."/>
            <person name="Shapiro B.J."/>
        </authorList>
    </citation>
    <scope>NUCLEOTIDE SEQUENCE [LARGE SCALE GENOMIC DNA]</scope>
    <source>
        <strain evidence="2">Ma_MB_F_20061100_S20D</strain>
    </source>
</reference>
<evidence type="ECO:0000313" key="2">
    <source>
        <dbReference type="EMBL" id="TRU37960.1"/>
    </source>
</evidence>
<evidence type="ECO:0000256" key="1">
    <source>
        <dbReference type="SAM" id="SignalP"/>
    </source>
</evidence>
<evidence type="ECO:0008006" key="4">
    <source>
        <dbReference type="Google" id="ProtNLM"/>
    </source>
</evidence>
<dbReference type="SUPFAM" id="SSF53300">
    <property type="entry name" value="vWA-like"/>
    <property type="match status" value="1"/>
</dbReference>
<dbReference type="AlphaFoldDB" id="A0A552EU17"/>
<organism evidence="2 3">
    <name type="scientific">Microcystis aeruginosa Ma_MB_F_20061100_S20D</name>
    <dbReference type="NCBI Taxonomy" id="2486253"/>
    <lineage>
        <taxon>Bacteria</taxon>
        <taxon>Bacillati</taxon>
        <taxon>Cyanobacteriota</taxon>
        <taxon>Cyanophyceae</taxon>
        <taxon>Oscillatoriophycideae</taxon>
        <taxon>Chroococcales</taxon>
        <taxon>Microcystaceae</taxon>
        <taxon>Microcystis</taxon>
    </lineage>
</organism>
<dbReference type="InterPro" id="IPR036465">
    <property type="entry name" value="vWFA_dom_sf"/>
</dbReference>
<name>A0A552EU17_MICAE</name>
<keyword evidence="1" id="KW-0732">Signal</keyword>
<sequence length="200" mass="21621">MKAKKNISTGFFAFTYFALSMHSGLSFADDTEIYLTRDLPADQRVRPNILFVIDTSGSMQSGVPGTNCKSLVVPYASVPRDNCTSTTMPLNKNNGTLTRMQVVKQVVNQLVDELAISNDSNIGLARFDSNNNGGFINVPIAQAGTVAANFKNQLTSYYASGGTPLLESYHEAARYMRGETPLYGNNSRGLIQNGTGSTTI</sequence>
<accession>A0A552EU17</accession>
<dbReference type="EMBL" id="SFBH01000052">
    <property type="protein sequence ID" value="TRU37960.1"/>
    <property type="molecule type" value="Genomic_DNA"/>
</dbReference>
<comment type="caution">
    <text evidence="2">The sequence shown here is derived from an EMBL/GenBank/DDBJ whole genome shotgun (WGS) entry which is preliminary data.</text>
</comment>
<protein>
    <recommendedName>
        <fullName evidence="4">VWA domain-containing protein</fullName>
    </recommendedName>
</protein>
<dbReference type="Proteomes" id="UP000315113">
    <property type="component" value="Unassembled WGS sequence"/>
</dbReference>
<feature type="signal peptide" evidence="1">
    <location>
        <begin position="1"/>
        <end position="28"/>
    </location>
</feature>
<feature type="chain" id="PRO_5021913736" description="VWA domain-containing protein" evidence="1">
    <location>
        <begin position="29"/>
        <end position="200"/>
    </location>
</feature>
<proteinExistence type="predicted"/>